<evidence type="ECO:0000313" key="2">
    <source>
        <dbReference type="EMBL" id="SCZ51395.1"/>
    </source>
</evidence>
<dbReference type="Pfam" id="PF00535">
    <property type="entry name" value="Glycos_transf_2"/>
    <property type="match status" value="1"/>
</dbReference>
<dbReference type="GeneID" id="45654641"/>
<name>A0A1G5PP79_PHOLU</name>
<dbReference type="EMBL" id="FMWJ01000001">
    <property type="protein sequence ID" value="SCZ51395.1"/>
    <property type="molecule type" value="Genomic_DNA"/>
</dbReference>
<proteinExistence type="predicted"/>
<dbReference type="AlphaFoldDB" id="A0A1G5PP79"/>
<dbReference type="OrthoDB" id="9802649at2"/>
<keyword evidence="2" id="KW-0808">Transferase</keyword>
<keyword evidence="3" id="KW-1185">Reference proteome</keyword>
<gene>
    <name evidence="2" type="ORF">SAMN02982990_00110</name>
</gene>
<dbReference type="InterPro" id="IPR001173">
    <property type="entry name" value="Glyco_trans_2-like"/>
</dbReference>
<dbReference type="GO" id="GO:0016758">
    <property type="term" value="F:hexosyltransferase activity"/>
    <property type="evidence" value="ECO:0007669"/>
    <property type="project" value="UniProtKB-ARBA"/>
</dbReference>
<dbReference type="InterPro" id="IPR029044">
    <property type="entry name" value="Nucleotide-diphossugar_trans"/>
</dbReference>
<dbReference type="Gene3D" id="3.90.550.10">
    <property type="entry name" value="Spore Coat Polysaccharide Biosynthesis Protein SpsA, Chain A"/>
    <property type="match status" value="1"/>
</dbReference>
<feature type="domain" description="Glycosyltransferase 2-like" evidence="1">
    <location>
        <begin position="6"/>
        <end position="145"/>
    </location>
</feature>
<dbReference type="CDD" id="cd00761">
    <property type="entry name" value="Glyco_tranf_GTA_type"/>
    <property type="match status" value="1"/>
</dbReference>
<dbReference type="RefSeq" id="WP_049581504.1">
    <property type="nucleotide sequence ID" value="NZ_CAWQXX010000035.1"/>
</dbReference>
<reference evidence="3" key="1">
    <citation type="submission" date="2016-10" db="EMBL/GenBank/DDBJ databases">
        <authorList>
            <person name="Varghese N."/>
            <person name="Submissions S."/>
        </authorList>
    </citation>
    <scope>NUCLEOTIDE SEQUENCE [LARGE SCALE GENOMIC DNA]</scope>
    <source>
        <strain evidence="3">ATCC 29999</strain>
    </source>
</reference>
<evidence type="ECO:0000313" key="3">
    <source>
        <dbReference type="Proteomes" id="UP000183223"/>
    </source>
</evidence>
<sequence length="313" mass="35916">MSNWFVIPHHAKSKRGNDYLIETLFSIHAQSTPDWCVVIVDDNSSFYDRLNVRIKDYFPSDIIDNRFHFIVNEKSGGVSSARNIGVKYAHKHGANIIFFQDDDDIAHPYRIEKTLCAVEQINQPDLIISTTFTGIDGNSNSVSLENFRSDMFDVAVQHSRYTPEGSNKYLDMIRCCGYIFPTSGTAVNVDLALRCPFPDFLVSEDHVTWMNMVADGAFIKILEDIPFKYRFKGDAVHRPDTFLAEKYKNDIEGFIISMNLYIEKFGAYFNINEVIEEFLNRLNNCLSLQGNYTLSDMHNFKSSFLGIKSKIKE</sequence>
<protein>
    <submittedName>
        <fullName evidence="2">Glycosyl transferase family 2</fullName>
    </submittedName>
</protein>
<organism evidence="2 3">
    <name type="scientific">Photorhabdus luminescens</name>
    <name type="common">Xenorhabdus luminescens</name>
    <dbReference type="NCBI Taxonomy" id="29488"/>
    <lineage>
        <taxon>Bacteria</taxon>
        <taxon>Pseudomonadati</taxon>
        <taxon>Pseudomonadota</taxon>
        <taxon>Gammaproteobacteria</taxon>
        <taxon>Enterobacterales</taxon>
        <taxon>Morganellaceae</taxon>
        <taxon>Photorhabdus</taxon>
    </lineage>
</organism>
<dbReference type="SUPFAM" id="SSF53448">
    <property type="entry name" value="Nucleotide-diphospho-sugar transferases"/>
    <property type="match status" value="1"/>
</dbReference>
<dbReference type="Proteomes" id="UP000183223">
    <property type="component" value="Unassembled WGS sequence"/>
</dbReference>
<dbReference type="PANTHER" id="PTHR22916">
    <property type="entry name" value="GLYCOSYLTRANSFERASE"/>
    <property type="match status" value="1"/>
</dbReference>
<evidence type="ECO:0000259" key="1">
    <source>
        <dbReference type="Pfam" id="PF00535"/>
    </source>
</evidence>
<dbReference type="PANTHER" id="PTHR22916:SF3">
    <property type="entry name" value="UDP-GLCNAC:BETAGAL BETA-1,3-N-ACETYLGLUCOSAMINYLTRANSFERASE-LIKE PROTEIN 1"/>
    <property type="match status" value="1"/>
</dbReference>
<accession>A0A1G5PP79</accession>